<dbReference type="EMBL" id="BTSY01000004">
    <property type="protein sequence ID" value="GMT21609.1"/>
    <property type="molecule type" value="Genomic_DNA"/>
</dbReference>
<name>A0AAV5VV26_9BILA</name>
<feature type="transmembrane region" description="Helical" evidence="5">
    <location>
        <begin position="37"/>
        <end position="63"/>
    </location>
</feature>
<dbReference type="PANTHER" id="PTHR23360">
    <property type="entry name" value="G-PROTEIN COUPLED RECEPTORS FAMILY 1 PROFILE DOMAIN-CONTAINING PROTEIN-RELATED"/>
    <property type="match status" value="1"/>
</dbReference>
<gene>
    <name evidence="6" type="ORF">PFISCL1PPCAC_12906</name>
</gene>
<keyword evidence="7" id="KW-1185">Reference proteome</keyword>
<keyword evidence="4 5" id="KW-0472">Membrane</keyword>
<evidence type="ECO:0008006" key="8">
    <source>
        <dbReference type="Google" id="ProtNLM"/>
    </source>
</evidence>
<comment type="caution">
    <text evidence="6">The sequence shown here is derived from an EMBL/GenBank/DDBJ whole genome shotgun (WGS) entry which is preliminary data.</text>
</comment>
<evidence type="ECO:0000256" key="5">
    <source>
        <dbReference type="SAM" id="Phobius"/>
    </source>
</evidence>
<dbReference type="GO" id="GO:0016020">
    <property type="term" value="C:membrane"/>
    <property type="evidence" value="ECO:0007669"/>
    <property type="project" value="UniProtKB-SubCell"/>
</dbReference>
<dbReference type="AlphaFoldDB" id="A0AAV5VV26"/>
<evidence type="ECO:0000256" key="3">
    <source>
        <dbReference type="ARBA" id="ARBA00022989"/>
    </source>
</evidence>
<feature type="transmembrane region" description="Helical" evidence="5">
    <location>
        <begin position="83"/>
        <end position="106"/>
    </location>
</feature>
<keyword evidence="3 5" id="KW-1133">Transmembrane helix</keyword>
<dbReference type="Proteomes" id="UP001432322">
    <property type="component" value="Unassembled WGS sequence"/>
</dbReference>
<dbReference type="PANTHER" id="PTHR23360:SF5">
    <property type="entry name" value="G-PROTEIN COUPLED RECEPTORS FAMILY 1 PROFILE DOMAIN-CONTAINING PROTEIN"/>
    <property type="match status" value="1"/>
</dbReference>
<sequence>QLLPQIGVAAGSFCTLGIGIDRLISVMLMGTSRKMSFTVYMTIHFVGMAIFASYSVYLIVAYYQHQMVICSIPSPYHGRSVQLWTHSLIVVNLLSVVVYFATWRAIKKINAPQQTRRVFRCICIVMIFDVGGWTITMSVLTVIYMVDLTEGTRFSIHYIAGIFVNFGVAIKAALYYWISTEYRAAMRTVL</sequence>
<feature type="transmembrane region" description="Helical" evidence="5">
    <location>
        <begin position="118"/>
        <end position="144"/>
    </location>
</feature>
<feature type="non-terminal residue" evidence="6">
    <location>
        <position position="1"/>
    </location>
</feature>
<protein>
    <recommendedName>
        <fullName evidence="8">G protein-coupled receptor</fullName>
    </recommendedName>
</protein>
<evidence type="ECO:0000313" key="7">
    <source>
        <dbReference type="Proteomes" id="UP001432322"/>
    </source>
</evidence>
<keyword evidence="2 5" id="KW-0812">Transmembrane</keyword>
<dbReference type="Gene3D" id="1.20.1070.10">
    <property type="entry name" value="Rhodopsin 7-helix transmembrane proteins"/>
    <property type="match status" value="1"/>
</dbReference>
<feature type="transmembrane region" description="Helical" evidence="5">
    <location>
        <begin position="156"/>
        <end position="178"/>
    </location>
</feature>
<dbReference type="SUPFAM" id="SSF81321">
    <property type="entry name" value="Family A G protein-coupled receptor-like"/>
    <property type="match status" value="1"/>
</dbReference>
<organism evidence="6 7">
    <name type="scientific">Pristionchus fissidentatus</name>
    <dbReference type="NCBI Taxonomy" id="1538716"/>
    <lineage>
        <taxon>Eukaryota</taxon>
        <taxon>Metazoa</taxon>
        <taxon>Ecdysozoa</taxon>
        <taxon>Nematoda</taxon>
        <taxon>Chromadorea</taxon>
        <taxon>Rhabditida</taxon>
        <taxon>Rhabditina</taxon>
        <taxon>Diplogasteromorpha</taxon>
        <taxon>Diplogasteroidea</taxon>
        <taxon>Neodiplogasteridae</taxon>
        <taxon>Pristionchus</taxon>
    </lineage>
</organism>
<dbReference type="InterPro" id="IPR000276">
    <property type="entry name" value="GPCR_Rhodpsn"/>
</dbReference>
<evidence type="ECO:0000256" key="1">
    <source>
        <dbReference type="ARBA" id="ARBA00004370"/>
    </source>
</evidence>
<evidence type="ECO:0000256" key="2">
    <source>
        <dbReference type="ARBA" id="ARBA00022692"/>
    </source>
</evidence>
<reference evidence="6" key="1">
    <citation type="submission" date="2023-10" db="EMBL/GenBank/DDBJ databases">
        <title>Genome assembly of Pristionchus species.</title>
        <authorList>
            <person name="Yoshida K."/>
            <person name="Sommer R.J."/>
        </authorList>
    </citation>
    <scope>NUCLEOTIDE SEQUENCE</scope>
    <source>
        <strain evidence="6">RS5133</strain>
    </source>
</reference>
<accession>A0AAV5VV26</accession>
<evidence type="ECO:0000256" key="4">
    <source>
        <dbReference type="ARBA" id="ARBA00023136"/>
    </source>
</evidence>
<dbReference type="GO" id="GO:0004930">
    <property type="term" value="F:G protein-coupled receptor activity"/>
    <property type="evidence" value="ECO:0007669"/>
    <property type="project" value="InterPro"/>
</dbReference>
<evidence type="ECO:0000313" key="6">
    <source>
        <dbReference type="EMBL" id="GMT21609.1"/>
    </source>
</evidence>
<dbReference type="InterPro" id="IPR047130">
    <property type="entry name" value="7TM_GPCR_Srsx_nematod"/>
</dbReference>
<feature type="transmembrane region" description="Helical" evidence="5">
    <location>
        <begin position="6"/>
        <end position="25"/>
    </location>
</feature>
<dbReference type="Pfam" id="PF10320">
    <property type="entry name" value="7TM_GPCR_Srsx"/>
    <property type="match status" value="1"/>
</dbReference>
<comment type="subcellular location">
    <subcellularLocation>
        <location evidence="1">Membrane</location>
    </subcellularLocation>
</comment>
<proteinExistence type="predicted"/>
<dbReference type="InterPro" id="IPR019424">
    <property type="entry name" value="7TM_GPCR_Srsx"/>
</dbReference>
<feature type="non-terminal residue" evidence="6">
    <location>
        <position position="190"/>
    </location>
</feature>
<dbReference type="SMART" id="SM01381">
    <property type="entry name" value="7TM_GPCR_Srsx"/>
    <property type="match status" value="1"/>
</dbReference>